<dbReference type="Proteomes" id="UP000070444">
    <property type="component" value="Unassembled WGS sequence"/>
</dbReference>
<feature type="transmembrane region" description="Helical" evidence="1">
    <location>
        <begin position="117"/>
        <end position="137"/>
    </location>
</feature>
<evidence type="ECO:0008006" key="4">
    <source>
        <dbReference type="Google" id="ProtNLM"/>
    </source>
</evidence>
<keyword evidence="1" id="KW-0472">Membrane</keyword>
<evidence type="ECO:0000313" key="2">
    <source>
        <dbReference type="EMBL" id="KXN72239.1"/>
    </source>
</evidence>
<proteinExistence type="predicted"/>
<sequence length="163" mass="18941">MSSKVYCFIYFDTDNKFGLITLWIGLILALIGYPIIMLCYILISIHQYRVIKQIQIENSIYSQSNSELKKFLKHQRIKGSFQVLFTMGLFLLQTGPQLISYLLAGIFKVKRGPYEDFIIDIMFRLTAVTNPLLILLFHNDFCSILKNIVANRFSSIFPINNKK</sequence>
<name>A0A137PB57_CONC2</name>
<protein>
    <recommendedName>
        <fullName evidence="4">G-protein coupled receptors family 1 profile domain-containing protein</fullName>
    </recommendedName>
</protein>
<keyword evidence="3" id="KW-1185">Reference proteome</keyword>
<gene>
    <name evidence="2" type="ORF">CONCODRAFT_4984</name>
</gene>
<keyword evidence="1" id="KW-0812">Transmembrane</keyword>
<evidence type="ECO:0000256" key="1">
    <source>
        <dbReference type="SAM" id="Phobius"/>
    </source>
</evidence>
<evidence type="ECO:0000313" key="3">
    <source>
        <dbReference type="Proteomes" id="UP000070444"/>
    </source>
</evidence>
<organism evidence="2 3">
    <name type="scientific">Conidiobolus coronatus (strain ATCC 28846 / CBS 209.66 / NRRL 28638)</name>
    <name type="common">Delacroixia coronata</name>
    <dbReference type="NCBI Taxonomy" id="796925"/>
    <lineage>
        <taxon>Eukaryota</taxon>
        <taxon>Fungi</taxon>
        <taxon>Fungi incertae sedis</taxon>
        <taxon>Zoopagomycota</taxon>
        <taxon>Entomophthoromycotina</taxon>
        <taxon>Entomophthoromycetes</taxon>
        <taxon>Entomophthorales</taxon>
        <taxon>Ancylistaceae</taxon>
        <taxon>Conidiobolus</taxon>
    </lineage>
</organism>
<accession>A0A137PB57</accession>
<dbReference type="EMBL" id="KQ964457">
    <property type="protein sequence ID" value="KXN72239.1"/>
    <property type="molecule type" value="Genomic_DNA"/>
</dbReference>
<reference evidence="2 3" key="1">
    <citation type="journal article" date="2015" name="Genome Biol. Evol.">
        <title>Phylogenomic analyses indicate that early fungi evolved digesting cell walls of algal ancestors of land plants.</title>
        <authorList>
            <person name="Chang Y."/>
            <person name="Wang S."/>
            <person name="Sekimoto S."/>
            <person name="Aerts A.L."/>
            <person name="Choi C."/>
            <person name="Clum A."/>
            <person name="LaButti K.M."/>
            <person name="Lindquist E.A."/>
            <person name="Yee Ngan C."/>
            <person name="Ohm R.A."/>
            <person name="Salamov A.A."/>
            <person name="Grigoriev I.V."/>
            <person name="Spatafora J.W."/>
            <person name="Berbee M.L."/>
        </authorList>
    </citation>
    <scope>NUCLEOTIDE SEQUENCE [LARGE SCALE GENOMIC DNA]</scope>
    <source>
        <strain evidence="2 3">NRRL 28638</strain>
    </source>
</reference>
<feature type="transmembrane region" description="Helical" evidence="1">
    <location>
        <begin position="20"/>
        <end position="43"/>
    </location>
</feature>
<keyword evidence="1" id="KW-1133">Transmembrane helix</keyword>
<feature type="transmembrane region" description="Helical" evidence="1">
    <location>
        <begin position="83"/>
        <end position="105"/>
    </location>
</feature>
<dbReference type="AlphaFoldDB" id="A0A137PB57"/>
<dbReference type="Gene3D" id="1.20.1070.10">
    <property type="entry name" value="Rhodopsin 7-helix transmembrane proteins"/>
    <property type="match status" value="1"/>
</dbReference>
<dbReference type="SUPFAM" id="SSF81321">
    <property type="entry name" value="Family A G protein-coupled receptor-like"/>
    <property type="match status" value="1"/>
</dbReference>